<accession>A0A0A7S4C7</accession>
<comment type="cofactor">
    <cofactor evidence="8">
        <name>[4Fe-4S] cluster</name>
        <dbReference type="ChEBI" id="CHEBI:49883"/>
    </cofactor>
    <text evidence="8">Binds 1 [4Fe-4S] cluster. The cluster is coordinated with 3 cysteines and an exchangeable S-adenosyl-L-methionine.</text>
</comment>
<comment type="function">
    <text evidence="8">Catalyzes the complex heterocyclic radical-mediated conversion of 6-carboxy-5,6,7,8-tetrahydropterin (CPH4) to 7-carboxy-7-deazaguanine (CDG), a step common to the biosynthetic pathways of all 7-deazapurine-containing compounds.</text>
</comment>
<dbReference type="RefSeq" id="WP_039103488.1">
    <property type="nucleotide sequence ID" value="NZ_CALYQC010000047.1"/>
</dbReference>
<dbReference type="SFLD" id="SFLDS00029">
    <property type="entry name" value="Radical_SAM"/>
    <property type="match status" value="1"/>
</dbReference>
<feature type="domain" description="Radical SAM core" evidence="9">
    <location>
        <begin position="19"/>
        <end position="204"/>
    </location>
</feature>
<comment type="subunit">
    <text evidence="8">Homodimer.</text>
</comment>
<evidence type="ECO:0000256" key="2">
    <source>
        <dbReference type="ARBA" id="ARBA00022691"/>
    </source>
</evidence>
<dbReference type="InterPro" id="IPR024924">
    <property type="entry name" value="7-CO-7-deazaguanine_synth-like"/>
</dbReference>
<feature type="binding site" evidence="8">
    <location>
        <begin position="38"/>
        <end position="40"/>
    </location>
    <ligand>
        <name>S-adenosyl-L-methionine</name>
        <dbReference type="ChEBI" id="CHEBI:59789"/>
    </ligand>
</feature>
<protein>
    <recommendedName>
        <fullName evidence="8">7-carboxy-7-deazaguanine synthase</fullName>
        <shortName evidence="8">CDG synthase</shortName>
        <ecNumber evidence="8">4.3.99.3</ecNumber>
    </recommendedName>
    <alternativeName>
        <fullName evidence="8">Queuosine biosynthesis protein QueE</fullName>
    </alternativeName>
</protein>
<evidence type="ECO:0000313" key="10">
    <source>
        <dbReference type="EMBL" id="AJA44141.1"/>
    </source>
</evidence>
<evidence type="ECO:0000256" key="6">
    <source>
        <dbReference type="ARBA" id="ARBA00023014"/>
    </source>
</evidence>
<keyword evidence="6 8" id="KW-0411">Iron-sulfur</keyword>
<dbReference type="EC" id="4.3.99.3" evidence="8"/>
<comment type="similarity">
    <text evidence="8">Belongs to the radical SAM superfamily. 7-carboxy-7-deazaguanine synthase family.</text>
</comment>
<dbReference type="SUPFAM" id="SSF102114">
    <property type="entry name" value="Radical SAM enzymes"/>
    <property type="match status" value="1"/>
</dbReference>
<comment type="cofactor">
    <cofactor evidence="8">
        <name>Mg(2+)</name>
        <dbReference type="ChEBI" id="CHEBI:18420"/>
    </cofactor>
</comment>
<dbReference type="GO" id="GO:0008616">
    <property type="term" value="P:tRNA queuosine(34) biosynthetic process"/>
    <property type="evidence" value="ECO:0007669"/>
    <property type="project" value="UniProtKB-UniRule"/>
</dbReference>
<comment type="cofactor">
    <cofactor evidence="8">
        <name>S-adenosyl-L-methionine</name>
        <dbReference type="ChEBI" id="CHEBI:59789"/>
    </cofactor>
    <text evidence="8">Binds 1 S-adenosyl-L-methionine per subunit.</text>
</comment>
<feature type="binding site" evidence="8">
    <location>
        <position position="28"/>
    </location>
    <ligand>
        <name>substrate</name>
    </ligand>
</feature>
<evidence type="ECO:0000259" key="9">
    <source>
        <dbReference type="PROSITE" id="PS51918"/>
    </source>
</evidence>
<dbReference type="HOGENOM" id="CLU_066739_0_0_6"/>
<dbReference type="STRING" id="1267021.FPB0191_00303"/>
<dbReference type="InterPro" id="IPR007197">
    <property type="entry name" value="rSAM"/>
</dbReference>
<feature type="binding site" evidence="8">
    <location>
        <position position="41"/>
    </location>
    <ligand>
        <name>Mg(2+)</name>
        <dbReference type="ChEBI" id="CHEBI:18420"/>
    </ligand>
</feature>
<dbReference type="AlphaFoldDB" id="A0A0A7S4C7"/>
<gene>
    <name evidence="8" type="primary">queE</name>
    <name evidence="10" type="ORF">FPB0191_00303</name>
</gene>
<feature type="binding site" evidence="8">
    <location>
        <position position="71"/>
    </location>
    <ligand>
        <name>S-adenosyl-L-methionine</name>
        <dbReference type="ChEBI" id="CHEBI:59789"/>
    </ligand>
</feature>
<evidence type="ECO:0000313" key="11">
    <source>
        <dbReference type="Proteomes" id="UP000030901"/>
    </source>
</evidence>
<dbReference type="Gene3D" id="3.20.20.70">
    <property type="entry name" value="Aldolase class I"/>
    <property type="match status" value="1"/>
</dbReference>
<evidence type="ECO:0000256" key="8">
    <source>
        <dbReference type="HAMAP-Rule" id="MF_00917"/>
    </source>
</evidence>
<dbReference type="KEGG" id="fpp:FPB0191_00303"/>
<feature type="binding site" evidence="8">
    <location>
        <position position="69"/>
    </location>
    <ligand>
        <name>substrate</name>
    </ligand>
</feature>
<dbReference type="GO" id="GO:0016840">
    <property type="term" value="F:carbon-nitrogen lyase activity"/>
    <property type="evidence" value="ECO:0007669"/>
    <property type="project" value="UniProtKB-UniRule"/>
</dbReference>
<feature type="binding site" evidence="8">
    <location>
        <position position="39"/>
    </location>
    <ligand>
        <name>[4Fe-4S] cluster</name>
        <dbReference type="ChEBI" id="CHEBI:49883"/>
        <note>4Fe-4S-S-AdoMet</note>
    </ligand>
</feature>
<dbReference type="Pfam" id="PF04055">
    <property type="entry name" value="Radical_SAM"/>
    <property type="match status" value="1"/>
</dbReference>
<evidence type="ECO:0000256" key="1">
    <source>
        <dbReference type="ARBA" id="ARBA00022485"/>
    </source>
</evidence>
<comment type="caution">
    <text evidence="8">Lacks conserved residue(s) required for the propagation of feature annotation.</text>
</comment>
<keyword evidence="1 8" id="KW-0004">4Fe-4S</keyword>
<dbReference type="GO" id="GO:0051539">
    <property type="term" value="F:4 iron, 4 sulfur cluster binding"/>
    <property type="evidence" value="ECO:0007669"/>
    <property type="project" value="UniProtKB-UniRule"/>
</dbReference>
<feature type="binding site" evidence="8">
    <location>
        <begin position="113"/>
        <end position="115"/>
    </location>
    <ligand>
        <name>S-adenosyl-L-methionine</name>
        <dbReference type="ChEBI" id="CHEBI:59789"/>
    </ligand>
</feature>
<dbReference type="GO" id="GO:1904047">
    <property type="term" value="F:S-adenosyl-L-methionine binding"/>
    <property type="evidence" value="ECO:0007669"/>
    <property type="project" value="UniProtKB-UniRule"/>
</dbReference>
<sequence>MPNFPIVEIFQSLQGEGYNTGMPAIFIRFGGCNLRCPWCDTNFDNFQKLSLTAILTRVLTYSAKNIIITGGEPTLQKYLPELVTRLKQLGYYVAIETNGLKSVYSEIDYIAVSPKYHYWRRYHDAPLIKADEVRIVVEEAKDIAEFCLAMEQRIEAKRYYLSPCEQNGQMALLPTLELLGKLNQGRQNNKWQLSIQTHKLANIE</sequence>
<dbReference type="EMBL" id="CP009056">
    <property type="protein sequence ID" value="AJA44141.1"/>
    <property type="molecule type" value="Genomic_DNA"/>
</dbReference>
<dbReference type="InterPro" id="IPR013785">
    <property type="entry name" value="Aldolase_TIM"/>
</dbReference>
<dbReference type="PANTHER" id="PTHR42836:SF1">
    <property type="entry name" value="7-CARBOXY-7-DEAZAGUANINE SYNTHASE"/>
    <property type="match status" value="1"/>
</dbReference>
<feature type="binding site" evidence="8">
    <location>
        <position position="32"/>
    </location>
    <ligand>
        <name>[4Fe-4S] cluster</name>
        <dbReference type="ChEBI" id="CHEBI:49883"/>
        <note>4Fe-4S-S-AdoMet</note>
    </ligand>
</feature>
<keyword evidence="8" id="KW-0671">Queuosine biosynthesis</keyword>
<name>A0A0A7S4C7_FRIPE</name>
<keyword evidence="2 8" id="KW-0949">S-adenosyl-L-methionine</keyword>
<keyword evidence="7 8" id="KW-0456">Lyase</keyword>
<dbReference type="Proteomes" id="UP000030901">
    <property type="component" value="Chromosome"/>
</dbReference>
<dbReference type="PROSITE" id="PS51918">
    <property type="entry name" value="RADICAL_SAM"/>
    <property type="match status" value="1"/>
</dbReference>
<keyword evidence="4 8" id="KW-0460">Magnesium</keyword>
<feature type="binding site" evidence="8">
    <location>
        <position position="36"/>
    </location>
    <ligand>
        <name>[4Fe-4S] cluster</name>
        <dbReference type="ChEBI" id="CHEBI:49883"/>
        <note>4Fe-4S-S-AdoMet</note>
    </ligand>
</feature>
<dbReference type="UniPathway" id="UPA00391"/>
<proteinExistence type="inferred from homology"/>
<dbReference type="PIRSF" id="PIRSF000370">
    <property type="entry name" value="QueE"/>
    <property type="match status" value="1"/>
</dbReference>
<keyword evidence="11" id="KW-1185">Reference proteome</keyword>
<comment type="pathway">
    <text evidence="8">Purine metabolism; 7-cyano-7-deazaguanine biosynthesis.</text>
</comment>
<dbReference type="InterPro" id="IPR058240">
    <property type="entry name" value="rSAM_sf"/>
</dbReference>
<dbReference type="GO" id="GO:0000287">
    <property type="term" value="F:magnesium ion binding"/>
    <property type="evidence" value="ECO:0007669"/>
    <property type="project" value="UniProtKB-UniRule"/>
</dbReference>
<keyword evidence="5 8" id="KW-0408">Iron</keyword>
<reference evidence="10 11" key="1">
    <citation type="journal article" date="2014" name="Appl. Environ. Microbiol.">
        <title>Gut symbionts from distinct hosts exhibit genotoxic activity via divergent colibactin biosynthetic pathways.</title>
        <authorList>
            <person name="Engel P."/>
            <person name="Vizcaino M.I."/>
            <person name="Crawford J.M."/>
        </authorList>
    </citation>
    <scope>NUCLEOTIDE SEQUENCE [LARGE SCALE GENOMIC DNA]</scope>
    <source>
        <strain evidence="10 11">PEB0191</strain>
    </source>
</reference>
<dbReference type="CDD" id="cd01335">
    <property type="entry name" value="Radical_SAM"/>
    <property type="match status" value="1"/>
</dbReference>
<evidence type="ECO:0000256" key="5">
    <source>
        <dbReference type="ARBA" id="ARBA00023004"/>
    </source>
</evidence>
<evidence type="ECO:0000256" key="7">
    <source>
        <dbReference type="ARBA" id="ARBA00023239"/>
    </source>
</evidence>
<dbReference type="HAMAP" id="MF_00917">
    <property type="entry name" value="QueE"/>
    <property type="match status" value="1"/>
</dbReference>
<organism evidence="10 11">
    <name type="scientific">Frischella perrara</name>
    <dbReference type="NCBI Taxonomy" id="1267021"/>
    <lineage>
        <taxon>Bacteria</taxon>
        <taxon>Pseudomonadati</taxon>
        <taxon>Pseudomonadota</taxon>
        <taxon>Gammaproteobacteria</taxon>
        <taxon>Orbales</taxon>
        <taxon>Orbaceae</taxon>
        <taxon>Frischella</taxon>
    </lineage>
</organism>
<keyword evidence="3 8" id="KW-0479">Metal-binding</keyword>
<dbReference type="PANTHER" id="PTHR42836">
    <property type="entry name" value="7-CARBOXY-7-DEAZAGUANINE SYNTHASE"/>
    <property type="match status" value="1"/>
</dbReference>
<evidence type="ECO:0000256" key="4">
    <source>
        <dbReference type="ARBA" id="ARBA00022842"/>
    </source>
</evidence>
<comment type="catalytic activity">
    <reaction evidence="8">
        <text>6-carboxy-5,6,7,8-tetrahydropterin + H(+) = 7-carboxy-7-carbaguanine + NH4(+)</text>
        <dbReference type="Rhea" id="RHEA:27974"/>
        <dbReference type="ChEBI" id="CHEBI:15378"/>
        <dbReference type="ChEBI" id="CHEBI:28938"/>
        <dbReference type="ChEBI" id="CHEBI:61032"/>
        <dbReference type="ChEBI" id="CHEBI:61036"/>
        <dbReference type="EC" id="4.3.99.3"/>
    </reaction>
</comment>
<evidence type="ECO:0000256" key="3">
    <source>
        <dbReference type="ARBA" id="ARBA00022723"/>
    </source>
</evidence>
<feature type="binding site" evidence="8">
    <location>
        <begin position="13"/>
        <end position="15"/>
    </location>
    <ligand>
        <name>substrate</name>
    </ligand>
</feature>